<evidence type="ECO:0000256" key="7">
    <source>
        <dbReference type="ARBA" id="ARBA00023204"/>
    </source>
</evidence>
<dbReference type="InterPro" id="IPR038729">
    <property type="entry name" value="Rad50/SbcC_AAA"/>
</dbReference>
<dbReference type="NCBIfam" id="NF008121">
    <property type="entry name" value="PRK10869.1"/>
    <property type="match status" value="1"/>
</dbReference>
<evidence type="ECO:0000256" key="9">
    <source>
        <dbReference type="PIRNR" id="PIRNR003128"/>
    </source>
</evidence>
<organism evidence="12 13">
    <name type="scientific">Thiohalophilus thiocyanatoxydans</name>
    <dbReference type="NCBI Taxonomy" id="381308"/>
    <lineage>
        <taxon>Bacteria</taxon>
        <taxon>Pseudomonadati</taxon>
        <taxon>Pseudomonadota</taxon>
        <taxon>Gammaproteobacteria</taxon>
        <taxon>Thiohalomonadales</taxon>
        <taxon>Thiohalophilaceae</taxon>
        <taxon>Thiohalophilus</taxon>
    </lineage>
</organism>
<dbReference type="GO" id="GO:0006310">
    <property type="term" value="P:DNA recombination"/>
    <property type="evidence" value="ECO:0007669"/>
    <property type="project" value="InterPro"/>
</dbReference>
<gene>
    <name evidence="12" type="ORF">EDC23_0835</name>
</gene>
<dbReference type="InterPro" id="IPR027417">
    <property type="entry name" value="P-loop_NTPase"/>
</dbReference>
<protein>
    <recommendedName>
        <fullName evidence="3 9">DNA repair protein RecN</fullName>
    </recommendedName>
    <alternativeName>
        <fullName evidence="8 9">Recombination protein N</fullName>
    </alternativeName>
</protein>
<dbReference type="CDD" id="cd03241">
    <property type="entry name" value="ABC_RecN"/>
    <property type="match status" value="2"/>
</dbReference>
<dbReference type="InterPro" id="IPR004604">
    <property type="entry name" value="DNA_recomb/repair_RecN"/>
</dbReference>
<evidence type="ECO:0000256" key="2">
    <source>
        <dbReference type="ARBA" id="ARBA00009441"/>
    </source>
</evidence>
<dbReference type="GO" id="GO:0043590">
    <property type="term" value="C:bacterial nucleoid"/>
    <property type="evidence" value="ECO:0007669"/>
    <property type="project" value="TreeGrafter"/>
</dbReference>
<evidence type="ECO:0000256" key="10">
    <source>
        <dbReference type="SAM" id="Coils"/>
    </source>
</evidence>
<proteinExistence type="inferred from homology"/>
<dbReference type="FunFam" id="3.40.50.300:FF:000319">
    <property type="entry name" value="DNA repair protein RecN"/>
    <property type="match status" value="1"/>
</dbReference>
<evidence type="ECO:0000256" key="3">
    <source>
        <dbReference type="ARBA" id="ARBA00021315"/>
    </source>
</evidence>
<evidence type="ECO:0000313" key="12">
    <source>
        <dbReference type="EMBL" id="TDY02463.1"/>
    </source>
</evidence>
<dbReference type="EMBL" id="SOQX01000002">
    <property type="protein sequence ID" value="TDY02463.1"/>
    <property type="molecule type" value="Genomic_DNA"/>
</dbReference>
<evidence type="ECO:0000313" key="13">
    <source>
        <dbReference type="Proteomes" id="UP000294914"/>
    </source>
</evidence>
<dbReference type="GO" id="GO:0006302">
    <property type="term" value="P:double-strand break repair"/>
    <property type="evidence" value="ECO:0007669"/>
    <property type="project" value="InterPro"/>
</dbReference>
<dbReference type="Pfam" id="PF13476">
    <property type="entry name" value="AAA_23"/>
    <property type="match status" value="1"/>
</dbReference>
<keyword evidence="5 9" id="KW-0227">DNA damage</keyword>
<dbReference type="PIRSF" id="PIRSF003128">
    <property type="entry name" value="RecN"/>
    <property type="match status" value="1"/>
</dbReference>
<comment type="caution">
    <text evidence="12">The sequence shown here is derived from an EMBL/GenBank/DDBJ whole genome shotgun (WGS) entry which is preliminary data.</text>
</comment>
<dbReference type="AlphaFoldDB" id="A0A4R8IYF7"/>
<dbReference type="FunFam" id="3.40.50.300:FF:000356">
    <property type="entry name" value="DNA repair protein RecN"/>
    <property type="match status" value="1"/>
</dbReference>
<reference evidence="12 13" key="1">
    <citation type="submission" date="2019-03" db="EMBL/GenBank/DDBJ databases">
        <title>Genomic Encyclopedia of Type Strains, Phase IV (KMG-IV): sequencing the most valuable type-strain genomes for metagenomic binning, comparative biology and taxonomic classification.</title>
        <authorList>
            <person name="Goeker M."/>
        </authorList>
    </citation>
    <scope>NUCLEOTIDE SEQUENCE [LARGE SCALE GENOMIC DNA]</scope>
    <source>
        <strain evidence="12 13">DSM 16326</strain>
    </source>
</reference>
<dbReference type="SUPFAM" id="SSF52540">
    <property type="entry name" value="P-loop containing nucleoside triphosphate hydrolases"/>
    <property type="match status" value="1"/>
</dbReference>
<dbReference type="NCBIfam" id="TIGR00634">
    <property type="entry name" value="recN"/>
    <property type="match status" value="1"/>
</dbReference>
<sequence>MLTHIHIWNFAIVEKLDLAMDSGLTVFTGETGAGKSILLDALGLALGDRADSAVIRHGAEKAEISVTFSTVDAPDAEAWLAERELASENECIIRRTISNSGPSKAFINGKPTPIQSLRELGEMLVDLHGQHEHQSLLKRDIQRQLLDDYAGHQGLLQQLREVYQRWQQHKSELDNLLKASDERDSRLELLRFQVNELEVLALGEQEPAELEQEHKRLANASRLLETSERVSQLLQDNEETNASQLLSQCSSELQQLADTDSQLQAIAELLDSALIQVREAGSELRHYLDALELDPGRLEWVEQRLADMHALARKHHVAVEELPGVLPQLQQQLDALEQADVQLDQLQKALQEAENEYRQLARQLSDGRQQAAGRLAEQVSQSMQTLGMEGGRFDVQLEPREDGFSPNGLERVEFVVSANPGQPLRPLSRVASGGELSRISLAIQVITAQDTRIPTLIFDEVDVGIGGRVAEIVGLQLRELAGHRQVLCVTHLPQVAALGEHHFQVSKRAASDVTISEIAELTPEQRVDEVARMLGGIEITDQTLSHAKEMIDRAQAG</sequence>
<dbReference type="GO" id="GO:0009432">
    <property type="term" value="P:SOS response"/>
    <property type="evidence" value="ECO:0007669"/>
    <property type="project" value="TreeGrafter"/>
</dbReference>
<evidence type="ECO:0000256" key="8">
    <source>
        <dbReference type="ARBA" id="ARBA00033408"/>
    </source>
</evidence>
<keyword evidence="10" id="KW-0175">Coiled coil</keyword>
<evidence type="ECO:0000256" key="5">
    <source>
        <dbReference type="ARBA" id="ARBA00022763"/>
    </source>
</evidence>
<keyword evidence="4" id="KW-0547">Nucleotide-binding</keyword>
<dbReference type="RefSeq" id="WP_134081465.1">
    <property type="nucleotide sequence ID" value="NZ_SOQX01000002.1"/>
</dbReference>
<feature type="coiled-coil region" evidence="10">
    <location>
        <begin position="329"/>
        <end position="370"/>
    </location>
</feature>
<comment type="function">
    <text evidence="1 9">May be involved in recombinational repair of damaged DNA.</text>
</comment>
<keyword evidence="6" id="KW-0067">ATP-binding</keyword>
<dbReference type="GO" id="GO:0005524">
    <property type="term" value="F:ATP binding"/>
    <property type="evidence" value="ECO:0007669"/>
    <property type="project" value="UniProtKB-KW"/>
</dbReference>
<dbReference type="PANTHER" id="PTHR11059:SF0">
    <property type="entry name" value="DNA REPAIR PROTEIN RECN"/>
    <property type="match status" value="1"/>
</dbReference>
<evidence type="ECO:0000256" key="1">
    <source>
        <dbReference type="ARBA" id="ARBA00003618"/>
    </source>
</evidence>
<name>A0A4R8IYF7_9GAMM</name>
<keyword evidence="13" id="KW-1185">Reference proteome</keyword>
<evidence type="ECO:0000259" key="11">
    <source>
        <dbReference type="Pfam" id="PF13476"/>
    </source>
</evidence>
<dbReference type="Proteomes" id="UP000294914">
    <property type="component" value="Unassembled WGS sequence"/>
</dbReference>
<evidence type="ECO:0000256" key="6">
    <source>
        <dbReference type="ARBA" id="ARBA00022840"/>
    </source>
</evidence>
<dbReference type="GO" id="GO:0016887">
    <property type="term" value="F:ATP hydrolysis activity"/>
    <property type="evidence" value="ECO:0007669"/>
    <property type="project" value="InterPro"/>
</dbReference>
<comment type="similarity">
    <text evidence="2 9">Belongs to the RecN family.</text>
</comment>
<feature type="domain" description="Rad50/SbcC-type AAA" evidence="11">
    <location>
        <begin position="5"/>
        <end position="259"/>
    </location>
</feature>
<keyword evidence="7 9" id="KW-0234">DNA repair</keyword>
<dbReference type="OrthoDB" id="9806954at2"/>
<dbReference type="Gene3D" id="3.40.50.300">
    <property type="entry name" value="P-loop containing nucleotide triphosphate hydrolases"/>
    <property type="match status" value="2"/>
</dbReference>
<accession>A0A4R8IYF7</accession>
<dbReference type="PANTHER" id="PTHR11059">
    <property type="entry name" value="DNA REPAIR PROTEIN RECN"/>
    <property type="match status" value="1"/>
</dbReference>
<evidence type="ECO:0000256" key="4">
    <source>
        <dbReference type="ARBA" id="ARBA00022741"/>
    </source>
</evidence>